<dbReference type="PANTHER" id="PTHR42928:SF5">
    <property type="entry name" value="BLR1237 PROTEIN"/>
    <property type="match status" value="1"/>
</dbReference>
<dbReference type="Pfam" id="PF03401">
    <property type="entry name" value="TctC"/>
    <property type="match status" value="1"/>
</dbReference>
<evidence type="ECO:0008006" key="4">
    <source>
        <dbReference type="Google" id="ProtNLM"/>
    </source>
</evidence>
<keyword evidence="3" id="KW-1185">Reference proteome</keyword>
<dbReference type="PANTHER" id="PTHR42928">
    <property type="entry name" value="TRICARBOXYLATE-BINDING PROTEIN"/>
    <property type="match status" value="1"/>
</dbReference>
<accession>A0A327MF57</accession>
<proteinExistence type="inferred from homology"/>
<evidence type="ECO:0000313" key="3">
    <source>
        <dbReference type="Proteomes" id="UP000249065"/>
    </source>
</evidence>
<evidence type="ECO:0000313" key="2">
    <source>
        <dbReference type="EMBL" id="RAI58818.1"/>
    </source>
</evidence>
<evidence type="ECO:0000256" key="1">
    <source>
        <dbReference type="ARBA" id="ARBA00006987"/>
    </source>
</evidence>
<dbReference type="CDD" id="cd07012">
    <property type="entry name" value="PBP2_Bug_TTT"/>
    <property type="match status" value="1"/>
</dbReference>
<name>A0A327MF57_9PROT</name>
<reference evidence="3" key="1">
    <citation type="submission" date="2018-06" db="EMBL/GenBank/DDBJ databases">
        <authorList>
            <person name="Khan S.A."/>
        </authorList>
    </citation>
    <scope>NUCLEOTIDE SEQUENCE [LARGE SCALE GENOMIC DNA]</scope>
    <source>
        <strain evidence="3">DB-1506</strain>
    </source>
</reference>
<organism evidence="2 3">
    <name type="scientific">Roseicella frigidaeris</name>
    <dbReference type="NCBI Taxonomy" id="2230885"/>
    <lineage>
        <taxon>Bacteria</taxon>
        <taxon>Pseudomonadati</taxon>
        <taxon>Pseudomonadota</taxon>
        <taxon>Alphaproteobacteria</taxon>
        <taxon>Acetobacterales</taxon>
        <taxon>Roseomonadaceae</taxon>
        <taxon>Roseicella</taxon>
    </lineage>
</organism>
<comment type="similarity">
    <text evidence="1">Belongs to the UPF0065 (bug) family.</text>
</comment>
<dbReference type="OrthoDB" id="7250062at2"/>
<dbReference type="Gene3D" id="3.40.190.150">
    <property type="entry name" value="Bordetella uptake gene, domain 1"/>
    <property type="match status" value="1"/>
</dbReference>
<dbReference type="InterPro" id="IPR042100">
    <property type="entry name" value="Bug_dom1"/>
</dbReference>
<dbReference type="AlphaFoldDB" id="A0A327MF57"/>
<sequence length="413" mass="43973">MRGSRRGTSPGSATSALRHGTAFLPGGLLRRADGGAGLRFRRPGSTAICPGGRLCKPRYFAGQLASISWRRRRAPAGWRQKGPPWQGGAGEEGPMRAVFGIAMAWLLWSGLARAEFPDRPVRMLYGFAPGGSGDIAARLLAEAVSPRFGQPVVVENRTGANGLVAAEAAAKSAPDGHTVLFCTTGNMTIVTELPGLRLPVNPAKELIGLAMMARTTFGLVVSPDSPWHGVNDILAAARQAPGQIGYASPGIGSVQHLSTELLKQKTGTDMVHVPYRGSQPALLDLVSGRIGFTITNLGDTIGQIRQGSLRLIGLGDPLAQTFFPDVPLIARDVPGFETYAWFGLCAPRGLPESVIGRWEAAVRQAVEEPRVREKFMENGLVPRFADSAALNALMEENRATFRGVIQAADIRAQ</sequence>
<dbReference type="EMBL" id="QLIX01000007">
    <property type="protein sequence ID" value="RAI58818.1"/>
    <property type="molecule type" value="Genomic_DNA"/>
</dbReference>
<dbReference type="InterPro" id="IPR005064">
    <property type="entry name" value="BUG"/>
</dbReference>
<protein>
    <recommendedName>
        <fullName evidence="4">Tripartite tricarboxylate transporter substrate binding protein</fullName>
    </recommendedName>
</protein>
<dbReference type="SUPFAM" id="SSF53850">
    <property type="entry name" value="Periplasmic binding protein-like II"/>
    <property type="match status" value="1"/>
</dbReference>
<dbReference type="Gene3D" id="3.40.190.10">
    <property type="entry name" value="Periplasmic binding protein-like II"/>
    <property type="match status" value="1"/>
</dbReference>
<gene>
    <name evidence="2" type="ORF">DOO78_12140</name>
</gene>
<dbReference type="Proteomes" id="UP000249065">
    <property type="component" value="Unassembled WGS sequence"/>
</dbReference>
<comment type="caution">
    <text evidence="2">The sequence shown here is derived from an EMBL/GenBank/DDBJ whole genome shotgun (WGS) entry which is preliminary data.</text>
</comment>